<gene>
    <name evidence="4" type="primary">STP22</name>
    <name evidence="4" type="ORF">MNAN1_002834</name>
</gene>
<dbReference type="InterPro" id="IPR008883">
    <property type="entry name" value="UEV_N"/>
</dbReference>
<dbReference type="SUPFAM" id="SSF54495">
    <property type="entry name" value="UBC-like"/>
    <property type="match status" value="1"/>
</dbReference>
<feature type="domain" description="UEV" evidence="3">
    <location>
        <begin position="1"/>
        <end position="148"/>
    </location>
</feature>
<feature type="compositionally biased region" description="Pro residues" evidence="2">
    <location>
        <begin position="196"/>
        <end position="216"/>
    </location>
</feature>
<protein>
    <submittedName>
        <fullName evidence="4">Suppressor protein stp22 of temperature-sensitive alpha-factor receptor and arginine permease</fullName>
    </submittedName>
</protein>
<dbReference type="PANTHER" id="PTHR23306:SF3">
    <property type="entry name" value="TUMOR SUPPRESSOR PROTEIN 101"/>
    <property type="match status" value="1"/>
</dbReference>
<evidence type="ECO:0000259" key="3">
    <source>
        <dbReference type="PROSITE" id="PS51322"/>
    </source>
</evidence>
<sequence>MLHTFTQYVERERIMRDMDRVLSEYRALRPRTDILSTLSFLTGAYDDGRCVLLLLLDGTLPVPFRGQVYHIPVHVWFPRAYPSEAPIVYVVPTPDMVVCRGSCVGADGRVTLPYMDTWIQKPEGASLTELLRECQTVFHLEPPVMAKRKPADSPARTDNRSGEQAEMPAPPARPPKASTVDASSSATDAVPERPPKPAPPAPPATTEPTRTPPRPINPELMELQKRLHAKLTRSVTETQHTLHQANEQLERLCDDLERGRPAMEDEMQRLRVVRDLCVVDAERLDTTVQKAQQQTADLQARAEPDVDHMLSATSLAENQCV</sequence>
<dbReference type="GO" id="GO:0015031">
    <property type="term" value="P:protein transport"/>
    <property type="evidence" value="ECO:0007669"/>
    <property type="project" value="InterPro"/>
</dbReference>
<dbReference type="Gene3D" id="3.10.110.10">
    <property type="entry name" value="Ubiquitin Conjugating Enzyme"/>
    <property type="match status" value="1"/>
</dbReference>
<keyword evidence="5" id="KW-1185">Reference proteome</keyword>
<dbReference type="InterPro" id="IPR052070">
    <property type="entry name" value="ESCRT-I_UEV_domain"/>
</dbReference>
<keyword evidence="4" id="KW-0675">Receptor</keyword>
<keyword evidence="1" id="KW-0175">Coiled coil</keyword>
<dbReference type="AlphaFoldDB" id="A0AAF0ENQ8"/>
<feature type="compositionally biased region" description="Low complexity" evidence="2">
    <location>
        <begin position="177"/>
        <end position="189"/>
    </location>
</feature>
<evidence type="ECO:0000313" key="4">
    <source>
        <dbReference type="EMBL" id="WFD27828.1"/>
    </source>
</evidence>
<accession>A0AAF0ENQ8</accession>
<feature type="region of interest" description="Disordered" evidence="2">
    <location>
        <begin position="142"/>
        <end position="217"/>
    </location>
</feature>
<feature type="coiled-coil region" evidence="1">
    <location>
        <begin position="235"/>
        <end position="301"/>
    </location>
</feature>
<dbReference type="PROSITE" id="PS51322">
    <property type="entry name" value="UEV"/>
    <property type="match status" value="1"/>
</dbReference>
<evidence type="ECO:0000256" key="2">
    <source>
        <dbReference type="SAM" id="MobiDB-lite"/>
    </source>
</evidence>
<organism evidence="4 5">
    <name type="scientific">Malassezia nana</name>
    <dbReference type="NCBI Taxonomy" id="180528"/>
    <lineage>
        <taxon>Eukaryota</taxon>
        <taxon>Fungi</taxon>
        <taxon>Dikarya</taxon>
        <taxon>Basidiomycota</taxon>
        <taxon>Ustilaginomycotina</taxon>
        <taxon>Malasseziomycetes</taxon>
        <taxon>Malasseziales</taxon>
        <taxon>Malasseziaceae</taxon>
        <taxon>Malassezia</taxon>
    </lineage>
</organism>
<proteinExistence type="predicted"/>
<dbReference type="PANTHER" id="PTHR23306">
    <property type="entry name" value="TUMOR SUSCEPTIBILITY GENE 101 PROTEIN-RELATED"/>
    <property type="match status" value="1"/>
</dbReference>
<dbReference type="Proteomes" id="UP001213623">
    <property type="component" value="Chromosome 5"/>
</dbReference>
<dbReference type="GO" id="GO:0000813">
    <property type="term" value="C:ESCRT I complex"/>
    <property type="evidence" value="ECO:0007669"/>
    <property type="project" value="TreeGrafter"/>
</dbReference>
<dbReference type="GO" id="GO:0043130">
    <property type="term" value="F:ubiquitin binding"/>
    <property type="evidence" value="ECO:0007669"/>
    <property type="project" value="TreeGrafter"/>
</dbReference>
<name>A0AAF0ENQ8_9BASI</name>
<evidence type="ECO:0000313" key="5">
    <source>
        <dbReference type="Proteomes" id="UP001213623"/>
    </source>
</evidence>
<feature type="compositionally biased region" description="Basic and acidic residues" evidence="2">
    <location>
        <begin position="149"/>
        <end position="163"/>
    </location>
</feature>
<reference evidence="4" key="1">
    <citation type="submission" date="2023-03" db="EMBL/GenBank/DDBJ databases">
        <title>Mating type loci evolution in Malassezia.</title>
        <authorList>
            <person name="Coelho M.A."/>
        </authorList>
    </citation>
    <scope>NUCLEOTIDE SEQUENCE</scope>
    <source>
        <strain evidence="4">CBS 9557</strain>
    </source>
</reference>
<dbReference type="EMBL" id="CP119896">
    <property type="protein sequence ID" value="WFD27828.1"/>
    <property type="molecule type" value="Genomic_DNA"/>
</dbReference>
<evidence type="ECO:0000256" key="1">
    <source>
        <dbReference type="SAM" id="Coils"/>
    </source>
</evidence>
<dbReference type="Pfam" id="PF05743">
    <property type="entry name" value="UEV"/>
    <property type="match status" value="1"/>
</dbReference>
<dbReference type="CDD" id="cd11685">
    <property type="entry name" value="UEV_TSG101-like"/>
    <property type="match status" value="1"/>
</dbReference>
<dbReference type="InterPro" id="IPR016135">
    <property type="entry name" value="UBQ-conjugating_enzyme/RWD"/>
</dbReference>